<evidence type="ECO:0000256" key="5">
    <source>
        <dbReference type="ARBA" id="ARBA00022840"/>
    </source>
</evidence>
<evidence type="ECO:0000256" key="3">
    <source>
        <dbReference type="ARBA" id="ARBA00022741"/>
    </source>
</evidence>
<dbReference type="Proteomes" id="UP000886883">
    <property type="component" value="Unassembled WGS sequence"/>
</dbReference>
<dbReference type="InterPro" id="IPR010737">
    <property type="entry name" value="4-carb_acid_sugar_kinase_N"/>
</dbReference>
<keyword evidence="6" id="KW-0119">Carbohydrate metabolism</keyword>
<keyword evidence="2" id="KW-0808">Transferase</keyword>
<dbReference type="EMBL" id="DWXE01000044">
    <property type="protein sequence ID" value="HJB92221.1"/>
    <property type="molecule type" value="Genomic_DNA"/>
</dbReference>
<dbReference type="InterPro" id="IPR037051">
    <property type="entry name" value="4-carb_acid_sugar_kinase_N_sf"/>
</dbReference>
<evidence type="ECO:0000256" key="2">
    <source>
        <dbReference type="ARBA" id="ARBA00022679"/>
    </source>
</evidence>
<evidence type="ECO:0000259" key="7">
    <source>
        <dbReference type="Pfam" id="PF07005"/>
    </source>
</evidence>
<dbReference type="GO" id="GO:0005524">
    <property type="term" value="F:ATP binding"/>
    <property type="evidence" value="ECO:0007669"/>
    <property type="project" value="UniProtKB-KW"/>
</dbReference>
<evidence type="ECO:0000313" key="9">
    <source>
        <dbReference type="EMBL" id="HJB92221.1"/>
    </source>
</evidence>
<keyword evidence="5" id="KW-0067">ATP-binding</keyword>
<organism evidence="9 10">
    <name type="scientific">Candidatus Eisenbergiella merdigallinarum</name>
    <dbReference type="NCBI Taxonomy" id="2838552"/>
    <lineage>
        <taxon>Bacteria</taxon>
        <taxon>Bacillati</taxon>
        <taxon>Bacillota</taxon>
        <taxon>Clostridia</taxon>
        <taxon>Lachnospirales</taxon>
        <taxon>Lachnospiraceae</taxon>
        <taxon>Eisenbergiella</taxon>
    </lineage>
</organism>
<evidence type="ECO:0000256" key="1">
    <source>
        <dbReference type="ARBA" id="ARBA00005715"/>
    </source>
</evidence>
<keyword evidence="4 9" id="KW-0418">Kinase</keyword>
<sequence length="416" mass="46742">MVKLLLIADDFTGALDTGIQFAEYGAATKMLTSSEIEDDLWKNDRIEVLVVDAETRHLSGDDAYRRVYYLVRKAVEAGVPHIYKKTDSALRGNIGSELRAVLEASGEHFLPFIPALPAMNRITEGGVHYIDGVPIHESAFGRDPFEPVKSPYVRDLFAKEDIPVKLFHKSDNYRTDFSRGTIGIFDAQTQEDICRIAEHLKQKCQLRCMAGCAGFASVLPSYLEISRREMSFPKLNQPLLIACGSVNPITRRQIEYGESLGYTRVVMTPEQQLEENYLITEDGQKWLAGFEEYFKRSNVVMIDTGISNPGAVEGYRKRHCIPLEEARVRIADRIGIILRELLEQNSHRTLMIIGGDTLMSFVSQANCREIEPVCEVEPGTVLSSMRIDGKQIWVITKSGGFGKEELLQMVAQKVEA</sequence>
<name>A0A9D2MUI4_9FIRM</name>
<gene>
    <name evidence="9" type="ORF">H9763_12265</name>
</gene>
<keyword evidence="3" id="KW-0547">Nucleotide-binding</keyword>
<dbReference type="Gene3D" id="3.40.50.10840">
    <property type="entry name" value="Putative sugar-binding, N-terminal domain"/>
    <property type="match status" value="1"/>
</dbReference>
<proteinExistence type="inferred from homology"/>
<protein>
    <submittedName>
        <fullName evidence="9">Four-carbon acid sugar kinase family protein</fullName>
    </submittedName>
</protein>
<dbReference type="InterPro" id="IPR042213">
    <property type="entry name" value="NBD_C_sf"/>
</dbReference>
<feature type="domain" description="Four-carbon acid sugar kinase nucleotide binding" evidence="8">
    <location>
        <begin position="240"/>
        <end position="407"/>
    </location>
</feature>
<dbReference type="AlphaFoldDB" id="A0A9D2MUI4"/>
<evidence type="ECO:0000259" key="8">
    <source>
        <dbReference type="Pfam" id="PF17042"/>
    </source>
</evidence>
<dbReference type="Pfam" id="PF07005">
    <property type="entry name" value="SBD_N"/>
    <property type="match status" value="1"/>
</dbReference>
<comment type="caution">
    <text evidence="9">The sequence shown here is derived from an EMBL/GenBank/DDBJ whole genome shotgun (WGS) entry which is preliminary data.</text>
</comment>
<reference evidence="9" key="1">
    <citation type="journal article" date="2021" name="PeerJ">
        <title>Extensive microbial diversity within the chicken gut microbiome revealed by metagenomics and culture.</title>
        <authorList>
            <person name="Gilroy R."/>
            <person name="Ravi A."/>
            <person name="Getino M."/>
            <person name="Pursley I."/>
            <person name="Horton D.L."/>
            <person name="Alikhan N.F."/>
            <person name="Baker D."/>
            <person name="Gharbi K."/>
            <person name="Hall N."/>
            <person name="Watson M."/>
            <person name="Adriaenssens E.M."/>
            <person name="Foster-Nyarko E."/>
            <person name="Jarju S."/>
            <person name="Secka A."/>
            <person name="Antonio M."/>
            <person name="Oren A."/>
            <person name="Chaudhuri R.R."/>
            <person name="La Ragione R."/>
            <person name="Hildebrand F."/>
            <person name="Pallen M.J."/>
        </authorList>
    </citation>
    <scope>NUCLEOTIDE SEQUENCE</scope>
    <source>
        <strain evidence="9">USAMLcec3-2134</strain>
    </source>
</reference>
<feature type="domain" description="Four-carbon acid sugar kinase N-terminal" evidence="7">
    <location>
        <begin position="5"/>
        <end position="218"/>
    </location>
</feature>
<accession>A0A9D2MUI4</accession>
<dbReference type="Gene3D" id="3.40.980.20">
    <property type="entry name" value="Four-carbon acid sugar kinase, nucleotide binding domain"/>
    <property type="match status" value="1"/>
</dbReference>
<evidence type="ECO:0000256" key="4">
    <source>
        <dbReference type="ARBA" id="ARBA00022777"/>
    </source>
</evidence>
<reference evidence="9" key="2">
    <citation type="submission" date="2021-04" db="EMBL/GenBank/DDBJ databases">
        <authorList>
            <person name="Gilroy R."/>
        </authorList>
    </citation>
    <scope>NUCLEOTIDE SEQUENCE</scope>
    <source>
        <strain evidence="9">USAMLcec3-2134</strain>
    </source>
</reference>
<evidence type="ECO:0000313" key="10">
    <source>
        <dbReference type="Proteomes" id="UP000886883"/>
    </source>
</evidence>
<dbReference type="InterPro" id="IPR031475">
    <property type="entry name" value="NBD_C"/>
</dbReference>
<comment type="similarity">
    <text evidence="1">Belongs to the four-carbon acid sugar kinase family.</text>
</comment>
<dbReference type="Pfam" id="PF17042">
    <property type="entry name" value="NBD_C"/>
    <property type="match status" value="1"/>
</dbReference>
<dbReference type="GO" id="GO:0016301">
    <property type="term" value="F:kinase activity"/>
    <property type="evidence" value="ECO:0007669"/>
    <property type="project" value="UniProtKB-KW"/>
</dbReference>
<dbReference type="SUPFAM" id="SSF142764">
    <property type="entry name" value="YgbK-like"/>
    <property type="match status" value="1"/>
</dbReference>
<evidence type="ECO:0000256" key="6">
    <source>
        <dbReference type="ARBA" id="ARBA00023277"/>
    </source>
</evidence>